<dbReference type="EMBL" id="AUZZ01009024">
    <property type="protein sequence ID" value="EQD35191.1"/>
    <property type="molecule type" value="Genomic_DNA"/>
</dbReference>
<feature type="non-terminal residue" evidence="1">
    <location>
        <position position="70"/>
    </location>
</feature>
<dbReference type="PANTHER" id="PTHR35010">
    <property type="entry name" value="BLL4672 PROTEIN-RELATED"/>
    <property type="match status" value="1"/>
</dbReference>
<dbReference type="InterPro" id="IPR010982">
    <property type="entry name" value="Lambda_DNA-bd_dom_sf"/>
</dbReference>
<dbReference type="Pfam" id="PF13560">
    <property type="entry name" value="HTH_31"/>
    <property type="match status" value="1"/>
</dbReference>
<gene>
    <name evidence="1" type="ORF">B2A_12510</name>
</gene>
<dbReference type="Gene3D" id="1.10.260.40">
    <property type="entry name" value="lambda repressor-like DNA-binding domains"/>
    <property type="match status" value="1"/>
</dbReference>
<proteinExistence type="predicted"/>
<accession>T0YIJ0</accession>
<dbReference type="AlphaFoldDB" id="T0YIJ0"/>
<protein>
    <submittedName>
        <fullName evidence="1">Transcriptional regulator</fullName>
    </submittedName>
</protein>
<evidence type="ECO:0000313" key="1">
    <source>
        <dbReference type="EMBL" id="EQD35191.1"/>
    </source>
</evidence>
<reference evidence="1" key="1">
    <citation type="submission" date="2013-08" db="EMBL/GenBank/DDBJ databases">
        <authorList>
            <person name="Mendez C."/>
            <person name="Richter M."/>
            <person name="Ferrer M."/>
            <person name="Sanchez J."/>
        </authorList>
    </citation>
    <scope>NUCLEOTIDE SEQUENCE</scope>
</reference>
<dbReference type="GO" id="GO:0003677">
    <property type="term" value="F:DNA binding"/>
    <property type="evidence" value="ECO:0007669"/>
    <property type="project" value="InterPro"/>
</dbReference>
<dbReference type="PANTHER" id="PTHR35010:SF2">
    <property type="entry name" value="BLL4672 PROTEIN"/>
    <property type="match status" value="1"/>
</dbReference>
<sequence>MRTAVSDPVAARRAELASFLRARRADVHPEDLGLDPFPGRRNTPGLRREEVASAAGVSMTWYTWLEQGRP</sequence>
<reference evidence="1" key="2">
    <citation type="journal article" date="2014" name="ISME J.">
        <title>Microbial stratification in low pH oxic and suboxic macroscopic growths along an acid mine drainage.</title>
        <authorList>
            <person name="Mendez-Garcia C."/>
            <person name="Mesa V."/>
            <person name="Sprenger R.R."/>
            <person name="Richter M."/>
            <person name="Diez M.S."/>
            <person name="Solano J."/>
            <person name="Bargiela R."/>
            <person name="Golyshina O.V."/>
            <person name="Manteca A."/>
            <person name="Ramos J.L."/>
            <person name="Gallego J.R."/>
            <person name="Llorente I."/>
            <person name="Martins Dos Santos V.A."/>
            <person name="Jensen O.N."/>
            <person name="Pelaez A.I."/>
            <person name="Sanchez J."/>
            <person name="Ferrer M."/>
        </authorList>
    </citation>
    <scope>NUCLEOTIDE SEQUENCE</scope>
</reference>
<name>T0YIJ0_9ZZZZ</name>
<organism evidence="1">
    <name type="scientific">mine drainage metagenome</name>
    <dbReference type="NCBI Taxonomy" id="410659"/>
    <lineage>
        <taxon>unclassified sequences</taxon>
        <taxon>metagenomes</taxon>
        <taxon>ecological metagenomes</taxon>
    </lineage>
</organism>
<comment type="caution">
    <text evidence="1">The sequence shown here is derived from an EMBL/GenBank/DDBJ whole genome shotgun (WGS) entry which is preliminary data.</text>
</comment>